<dbReference type="PANTHER" id="PTHR11071:SF561">
    <property type="entry name" value="PEPTIDYL-PROLYL CIS-TRANS ISOMERASE D-RELATED"/>
    <property type="match status" value="1"/>
</dbReference>
<keyword evidence="5" id="KW-0697">Rotamase</keyword>
<protein>
    <recommendedName>
        <fullName evidence="3">peptidylprolyl isomerase</fullName>
        <ecNumber evidence="3">5.2.1.8</ecNumber>
    </recommendedName>
</protein>
<keyword evidence="12" id="KW-1185">Reference proteome</keyword>
<dbReference type="GO" id="GO:0071986">
    <property type="term" value="C:Ragulator complex"/>
    <property type="evidence" value="ECO:0007669"/>
    <property type="project" value="InterPro"/>
</dbReference>
<keyword evidence="7" id="KW-0564">Palmitate</keyword>
<comment type="caution">
    <text evidence="11">The sequence shown here is derived from an EMBL/GenBank/DDBJ whole genome shotgun (WGS) entry which is preliminary data.</text>
</comment>
<accession>A0A3S0ZY10</accession>
<dbReference type="InterPro" id="IPR028209">
    <property type="entry name" value="LAMTOR1/MEH1"/>
</dbReference>
<dbReference type="InterPro" id="IPR002130">
    <property type="entry name" value="Cyclophilin-type_PPIase_dom"/>
</dbReference>
<dbReference type="EMBL" id="RQTK01000055">
    <property type="protein sequence ID" value="RUS89486.1"/>
    <property type="molecule type" value="Genomic_DNA"/>
</dbReference>
<dbReference type="GO" id="GO:0043410">
    <property type="term" value="P:positive regulation of MAPK cascade"/>
    <property type="evidence" value="ECO:0007669"/>
    <property type="project" value="InterPro"/>
</dbReference>
<dbReference type="GO" id="GO:0006457">
    <property type="term" value="P:protein folding"/>
    <property type="evidence" value="ECO:0007669"/>
    <property type="project" value="TreeGrafter"/>
</dbReference>
<reference evidence="11 12" key="1">
    <citation type="submission" date="2019-01" db="EMBL/GenBank/DDBJ databases">
        <title>A draft genome assembly of the solar-powered sea slug Elysia chlorotica.</title>
        <authorList>
            <person name="Cai H."/>
            <person name="Li Q."/>
            <person name="Fang X."/>
            <person name="Li J."/>
            <person name="Curtis N.E."/>
            <person name="Altenburger A."/>
            <person name="Shibata T."/>
            <person name="Feng M."/>
            <person name="Maeda T."/>
            <person name="Schwartz J.A."/>
            <person name="Shigenobu S."/>
            <person name="Lundholm N."/>
            <person name="Nishiyama T."/>
            <person name="Yang H."/>
            <person name="Hasebe M."/>
            <person name="Li S."/>
            <person name="Pierce S.K."/>
            <person name="Wang J."/>
        </authorList>
    </citation>
    <scope>NUCLEOTIDE SEQUENCE [LARGE SCALE GENOMIC DNA]</scope>
    <source>
        <strain evidence="11">EC2010</strain>
        <tissue evidence="11">Whole organism of an adult</tissue>
    </source>
</reference>
<evidence type="ECO:0000256" key="4">
    <source>
        <dbReference type="ARBA" id="ARBA00022707"/>
    </source>
</evidence>
<dbReference type="Pfam" id="PF00160">
    <property type="entry name" value="Pro_isomerase"/>
    <property type="match status" value="1"/>
</dbReference>
<dbReference type="SMART" id="SM01262">
    <property type="entry name" value="LAMTOR"/>
    <property type="match status" value="1"/>
</dbReference>
<dbReference type="STRING" id="188477.A0A3S0ZY10"/>
<dbReference type="PROSITE" id="PS50072">
    <property type="entry name" value="CSA_PPIASE_2"/>
    <property type="match status" value="1"/>
</dbReference>
<keyword evidence="4" id="KW-0519">Myristate</keyword>
<dbReference type="PRINTS" id="PR00153">
    <property type="entry name" value="CSAPPISMRASE"/>
</dbReference>
<dbReference type="GO" id="GO:0005739">
    <property type="term" value="C:mitochondrion"/>
    <property type="evidence" value="ECO:0007669"/>
    <property type="project" value="TreeGrafter"/>
</dbReference>
<dbReference type="GO" id="GO:0016197">
    <property type="term" value="P:endosomal transport"/>
    <property type="evidence" value="ECO:0007669"/>
    <property type="project" value="InterPro"/>
</dbReference>
<organism evidence="11 12">
    <name type="scientific">Elysia chlorotica</name>
    <name type="common">Eastern emerald elysia</name>
    <name type="synonym">Sea slug</name>
    <dbReference type="NCBI Taxonomy" id="188477"/>
    <lineage>
        <taxon>Eukaryota</taxon>
        <taxon>Metazoa</taxon>
        <taxon>Spiralia</taxon>
        <taxon>Lophotrochozoa</taxon>
        <taxon>Mollusca</taxon>
        <taxon>Gastropoda</taxon>
        <taxon>Heterobranchia</taxon>
        <taxon>Euthyneura</taxon>
        <taxon>Panpulmonata</taxon>
        <taxon>Sacoglossa</taxon>
        <taxon>Placobranchoidea</taxon>
        <taxon>Plakobranchidae</taxon>
        <taxon>Elysia</taxon>
    </lineage>
</organism>
<keyword evidence="6" id="KW-0472">Membrane</keyword>
<evidence type="ECO:0000256" key="5">
    <source>
        <dbReference type="ARBA" id="ARBA00023110"/>
    </source>
</evidence>
<evidence type="ECO:0000256" key="6">
    <source>
        <dbReference type="ARBA" id="ARBA00023136"/>
    </source>
</evidence>
<comment type="subcellular location">
    <subcellularLocation>
        <location evidence="2">Endomembrane system</location>
    </subcellularLocation>
</comment>
<sequence length="314" mass="34485">MVVSKNGRDIGRIIIELFGDVPLTSENFRTLCSGERGTRMTYKGCPFHCIIPGQLVRAGDITNYDGSGGKSIYGDTFKDENFIHKHSGPGIISMATSGKDENNSQFQILIKKAPWLDGKNVVFGRVIHGMDVVKKMEECGQADGQPTCDIRIVECGPISFSNVPHTNERTPLLDPSQADHIHQIQGGRASRNSITQNQRGDEQSEFTRILRQTAINVIDVTSSESQNMEQGEMQDRATQYSNRLNMVLSASGRSRVFQPNLPTGITSPQMTLTAPPVSLSDVQLISSFSDKCSSAAREIKIQHKESLVVTFGVP</sequence>
<evidence type="ECO:0000259" key="10">
    <source>
        <dbReference type="PROSITE" id="PS50072"/>
    </source>
</evidence>
<dbReference type="EC" id="5.2.1.8" evidence="3"/>
<dbReference type="GO" id="GO:0045121">
    <property type="term" value="C:membrane raft"/>
    <property type="evidence" value="ECO:0007669"/>
    <property type="project" value="InterPro"/>
</dbReference>
<evidence type="ECO:0000256" key="9">
    <source>
        <dbReference type="ARBA" id="ARBA00023288"/>
    </source>
</evidence>
<evidence type="ECO:0000256" key="1">
    <source>
        <dbReference type="ARBA" id="ARBA00000971"/>
    </source>
</evidence>
<dbReference type="SUPFAM" id="SSF50891">
    <property type="entry name" value="Cyclophilin-like"/>
    <property type="match status" value="1"/>
</dbReference>
<evidence type="ECO:0000256" key="8">
    <source>
        <dbReference type="ARBA" id="ARBA00023235"/>
    </source>
</evidence>
<dbReference type="GO" id="GO:0071230">
    <property type="term" value="P:cellular response to amino acid stimulus"/>
    <property type="evidence" value="ECO:0007669"/>
    <property type="project" value="InterPro"/>
</dbReference>
<dbReference type="GO" id="GO:0032008">
    <property type="term" value="P:positive regulation of TOR signaling"/>
    <property type="evidence" value="ECO:0007669"/>
    <property type="project" value="InterPro"/>
</dbReference>
<dbReference type="AlphaFoldDB" id="A0A3S0ZY10"/>
<dbReference type="Pfam" id="PF15454">
    <property type="entry name" value="LAMTOR"/>
    <property type="match status" value="1"/>
</dbReference>
<dbReference type="GO" id="GO:0007040">
    <property type="term" value="P:lysosome organization"/>
    <property type="evidence" value="ECO:0007669"/>
    <property type="project" value="InterPro"/>
</dbReference>
<name>A0A3S0ZY10_ELYCH</name>
<comment type="catalytic activity">
    <reaction evidence="1">
        <text>[protein]-peptidylproline (omega=180) = [protein]-peptidylproline (omega=0)</text>
        <dbReference type="Rhea" id="RHEA:16237"/>
        <dbReference type="Rhea" id="RHEA-COMP:10747"/>
        <dbReference type="Rhea" id="RHEA-COMP:10748"/>
        <dbReference type="ChEBI" id="CHEBI:83833"/>
        <dbReference type="ChEBI" id="CHEBI:83834"/>
        <dbReference type="EC" id="5.2.1.8"/>
    </reaction>
</comment>
<keyword evidence="8" id="KW-0413">Isomerase</keyword>
<proteinExistence type="predicted"/>
<dbReference type="GO" id="GO:0003755">
    <property type="term" value="F:peptidyl-prolyl cis-trans isomerase activity"/>
    <property type="evidence" value="ECO:0007669"/>
    <property type="project" value="UniProtKB-KW"/>
</dbReference>
<evidence type="ECO:0000313" key="11">
    <source>
        <dbReference type="EMBL" id="RUS89486.1"/>
    </source>
</evidence>
<dbReference type="Gene3D" id="2.40.100.10">
    <property type="entry name" value="Cyclophilin-like"/>
    <property type="match status" value="1"/>
</dbReference>
<dbReference type="InterPro" id="IPR029000">
    <property type="entry name" value="Cyclophilin-like_dom_sf"/>
</dbReference>
<dbReference type="GO" id="GO:0001919">
    <property type="term" value="P:regulation of receptor recycling"/>
    <property type="evidence" value="ECO:0007669"/>
    <property type="project" value="InterPro"/>
</dbReference>
<evidence type="ECO:0000313" key="12">
    <source>
        <dbReference type="Proteomes" id="UP000271974"/>
    </source>
</evidence>
<feature type="domain" description="PPIase cyclophilin-type" evidence="10">
    <location>
        <begin position="1"/>
        <end position="157"/>
    </location>
</feature>
<keyword evidence="9" id="KW-0449">Lipoprotein</keyword>
<dbReference type="GO" id="GO:0016018">
    <property type="term" value="F:cyclosporin A binding"/>
    <property type="evidence" value="ECO:0007669"/>
    <property type="project" value="TreeGrafter"/>
</dbReference>
<gene>
    <name evidence="11" type="ORF">EGW08_002783</name>
</gene>
<dbReference type="FunFam" id="2.40.100.10:FF:000025">
    <property type="entry name" value="Peptidyl-prolyl cis-trans isomerase CYP19-2"/>
    <property type="match status" value="1"/>
</dbReference>
<dbReference type="OrthoDB" id="5562028at2759"/>
<dbReference type="GO" id="GO:0031902">
    <property type="term" value="C:late endosome membrane"/>
    <property type="evidence" value="ECO:0007669"/>
    <property type="project" value="InterPro"/>
</dbReference>
<evidence type="ECO:0000256" key="3">
    <source>
        <dbReference type="ARBA" id="ARBA00013194"/>
    </source>
</evidence>
<dbReference type="PANTHER" id="PTHR11071">
    <property type="entry name" value="PEPTIDYL-PROLYL CIS-TRANS ISOMERASE"/>
    <property type="match status" value="1"/>
</dbReference>
<evidence type="ECO:0000256" key="2">
    <source>
        <dbReference type="ARBA" id="ARBA00004308"/>
    </source>
</evidence>
<dbReference type="Proteomes" id="UP000271974">
    <property type="component" value="Unassembled WGS sequence"/>
</dbReference>
<evidence type="ECO:0000256" key="7">
    <source>
        <dbReference type="ARBA" id="ARBA00023139"/>
    </source>
</evidence>
<dbReference type="GO" id="GO:0042632">
    <property type="term" value="P:cholesterol homeostasis"/>
    <property type="evidence" value="ECO:0007669"/>
    <property type="project" value="InterPro"/>
</dbReference>